<proteinExistence type="inferred from homology"/>
<dbReference type="GO" id="GO:0006302">
    <property type="term" value="P:double-strand break repair"/>
    <property type="evidence" value="ECO:0007669"/>
    <property type="project" value="TreeGrafter"/>
</dbReference>
<keyword evidence="6 9" id="KW-0547">Nucleotide-binding</keyword>
<evidence type="ECO:0000313" key="13">
    <source>
        <dbReference type="Proteomes" id="UP000199021"/>
    </source>
</evidence>
<feature type="domain" description="RecF/RecN/SMC N-terminal" evidence="11">
    <location>
        <begin position="3"/>
        <end position="343"/>
    </location>
</feature>
<dbReference type="Gene3D" id="1.20.1050.90">
    <property type="entry name" value="RecF/RecN/SMC, N-terminal domain"/>
    <property type="match status" value="1"/>
</dbReference>
<evidence type="ECO:0000256" key="9">
    <source>
        <dbReference type="HAMAP-Rule" id="MF_00365"/>
    </source>
</evidence>
<keyword evidence="9 10" id="KW-0234">DNA repair</keyword>
<evidence type="ECO:0000256" key="6">
    <source>
        <dbReference type="ARBA" id="ARBA00022741"/>
    </source>
</evidence>
<dbReference type="InterPro" id="IPR001238">
    <property type="entry name" value="DNA-binding_RecF"/>
</dbReference>
<dbReference type="InterPro" id="IPR018078">
    <property type="entry name" value="DNA-binding_RecF_CS"/>
</dbReference>
<dbReference type="GO" id="GO:0009432">
    <property type="term" value="P:SOS response"/>
    <property type="evidence" value="ECO:0007669"/>
    <property type="project" value="UniProtKB-UniRule"/>
</dbReference>
<evidence type="ECO:0000256" key="3">
    <source>
        <dbReference type="ARBA" id="ARBA00020170"/>
    </source>
</evidence>
<keyword evidence="9 10" id="KW-0742">SOS response</keyword>
<keyword evidence="8 9" id="KW-0238">DNA-binding</keyword>
<dbReference type="Gene3D" id="3.40.50.300">
    <property type="entry name" value="P-loop containing nucleotide triphosphate hydrolases"/>
    <property type="match status" value="1"/>
</dbReference>
<reference evidence="13" key="1">
    <citation type="submission" date="2016-10" db="EMBL/GenBank/DDBJ databases">
        <authorList>
            <person name="Varghese N."/>
            <person name="Submissions S."/>
        </authorList>
    </citation>
    <scope>NUCLEOTIDE SEQUENCE [LARGE SCALE GENOMIC DNA]</scope>
    <source>
        <strain evidence="13">DSM 24740</strain>
    </source>
</reference>
<dbReference type="STRING" id="478744.SAMN05444359_1268"/>
<keyword evidence="4 9" id="KW-0963">Cytoplasm</keyword>
<feature type="binding site" evidence="9">
    <location>
        <begin position="30"/>
        <end position="37"/>
    </location>
    <ligand>
        <name>ATP</name>
        <dbReference type="ChEBI" id="CHEBI:30616"/>
    </ligand>
</feature>
<keyword evidence="9 10" id="KW-0227">DNA damage</keyword>
<evidence type="ECO:0000256" key="8">
    <source>
        <dbReference type="ARBA" id="ARBA00023125"/>
    </source>
</evidence>
<dbReference type="FunCoup" id="A0A1H9LWH4">
    <property type="interactions" value="179"/>
</dbReference>
<dbReference type="AlphaFoldDB" id="A0A1H9LWH4"/>
<dbReference type="PANTHER" id="PTHR32182">
    <property type="entry name" value="DNA REPLICATION AND REPAIR PROTEIN RECF"/>
    <property type="match status" value="1"/>
</dbReference>
<dbReference type="InterPro" id="IPR027417">
    <property type="entry name" value="P-loop_NTPase"/>
</dbReference>
<comment type="similarity">
    <text evidence="2 9 10">Belongs to the RecF family.</text>
</comment>
<dbReference type="GO" id="GO:0003697">
    <property type="term" value="F:single-stranded DNA binding"/>
    <property type="evidence" value="ECO:0007669"/>
    <property type="project" value="UniProtKB-UniRule"/>
</dbReference>
<dbReference type="InterPro" id="IPR042174">
    <property type="entry name" value="RecF_2"/>
</dbReference>
<evidence type="ECO:0000256" key="10">
    <source>
        <dbReference type="RuleBase" id="RU000578"/>
    </source>
</evidence>
<comment type="function">
    <text evidence="9 10">The RecF protein is involved in DNA metabolism; it is required for DNA replication and normal SOS inducibility. RecF binds preferentially to single-stranded, linear DNA. It also seems to bind ATP.</text>
</comment>
<evidence type="ECO:0000256" key="7">
    <source>
        <dbReference type="ARBA" id="ARBA00022840"/>
    </source>
</evidence>
<evidence type="ECO:0000256" key="1">
    <source>
        <dbReference type="ARBA" id="ARBA00004496"/>
    </source>
</evidence>
<dbReference type="GO" id="GO:0005524">
    <property type="term" value="F:ATP binding"/>
    <property type="evidence" value="ECO:0007669"/>
    <property type="project" value="UniProtKB-UniRule"/>
</dbReference>
<dbReference type="HAMAP" id="MF_00365">
    <property type="entry name" value="RecF"/>
    <property type="match status" value="1"/>
</dbReference>
<dbReference type="NCBIfam" id="TIGR00611">
    <property type="entry name" value="recf"/>
    <property type="match status" value="1"/>
</dbReference>
<name>A0A1H9LWH4_9BACT</name>
<dbReference type="RefSeq" id="WP_090171865.1">
    <property type="nucleotide sequence ID" value="NZ_FOFB01000026.1"/>
</dbReference>
<evidence type="ECO:0000313" key="12">
    <source>
        <dbReference type="EMBL" id="SER15774.1"/>
    </source>
</evidence>
<dbReference type="PROSITE" id="PS00618">
    <property type="entry name" value="RECF_2"/>
    <property type="match status" value="1"/>
</dbReference>
<organism evidence="12 13">
    <name type="scientific">Neolewinella agarilytica</name>
    <dbReference type="NCBI Taxonomy" id="478744"/>
    <lineage>
        <taxon>Bacteria</taxon>
        <taxon>Pseudomonadati</taxon>
        <taxon>Bacteroidota</taxon>
        <taxon>Saprospiria</taxon>
        <taxon>Saprospirales</taxon>
        <taxon>Lewinellaceae</taxon>
        <taxon>Neolewinella</taxon>
    </lineage>
</organism>
<dbReference type="EMBL" id="FOFB01000026">
    <property type="protein sequence ID" value="SER15774.1"/>
    <property type="molecule type" value="Genomic_DNA"/>
</dbReference>
<keyword evidence="13" id="KW-1185">Reference proteome</keyword>
<comment type="subcellular location">
    <subcellularLocation>
        <location evidence="1 9 10">Cytoplasm</location>
    </subcellularLocation>
</comment>
<keyword evidence="7 9" id="KW-0067">ATP-binding</keyword>
<dbReference type="GO" id="GO:0006260">
    <property type="term" value="P:DNA replication"/>
    <property type="evidence" value="ECO:0007669"/>
    <property type="project" value="UniProtKB-UniRule"/>
</dbReference>
<keyword evidence="5 9" id="KW-0235">DNA replication</keyword>
<dbReference type="OrthoDB" id="9803889at2"/>
<evidence type="ECO:0000256" key="4">
    <source>
        <dbReference type="ARBA" id="ARBA00022490"/>
    </source>
</evidence>
<dbReference type="InParanoid" id="A0A1H9LWH4"/>
<accession>A0A1H9LWH4</accession>
<dbReference type="Pfam" id="PF02463">
    <property type="entry name" value="SMC_N"/>
    <property type="match status" value="1"/>
</dbReference>
<sequence>MHLTSLILTQFKNYEFQRLTLSPRLNCFVGANGAGKTNLLEAVYYLCMGKSYNSSPDQYAVRHGDDGSRLEGLFGFDAEDAKSEKDRIVIKIQKRKRKIIERNGTAYERLTEHVGRYPVVIIVPDDSRLVLEGSEIRRRLLDNSLSQTDPVYLSHLVAYNKLLANRNALLKELDGRKDTTGLLDIYDQQMQAPVAYILEKRQAFIGPFTELLTEAYAAISGERESVAITYKSQLHDTPWLELMAERREKDRVLQRTTAGIHRDDLVFTQDGHPLRRVASQGQLKSFVLSLKLAQYRLLERGTRRPPILLLDDIFDKLDRDRVRQLLELVLSSAFGQVFITDTDPERVTALIDGKDATDWKRFLVAEGKIEQEEDSTAV</sequence>
<evidence type="ECO:0000256" key="5">
    <source>
        <dbReference type="ARBA" id="ARBA00022705"/>
    </source>
</evidence>
<gene>
    <name evidence="9" type="primary">recF</name>
    <name evidence="12" type="ORF">SAMN05444359_1268</name>
</gene>
<dbReference type="SUPFAM" id="SSF52540">
    <property type="entry name" value="P-loop containing nucleoside triphosphate hydrolases"/>
    <property type="match status" value="1"/>
</dbReference>
<dbReference type="GO" id="GO:0005737">
    <property type="term" value="C:cytoplasm"/>
    <property type="evidence" value="ECO:0007669"/>
    <property type="project" value="UniProtKB-SubCell"/>
</dbReference>
<evidence type="ECO:0000256" key="2">
    <source>
        <dbReference type="ARBA" id="ARBA00008016"/>
    </source>
</evidence>
<dbReference type="PANTHER" id="PTHR32182:SF0">
    <property type="entry name" value="DNA REPLICATION AND REPAIR PROTEIN RECF"/>
    <property type="match status" value="1"/>
</dbReference>
<dbReference type="GO" id="GO:0000731">
    <property type="term" value="P:DNA synthesis involved in DNA repair"/>
    <property type="evidence" value="ECO:0007669"/>
    <property type="project" value="TreeGrafter"/>
</dbReference>
<dbReference type="InterPro" id="IPR003395">
    <property type="entry name" value="RecF/RecN/SMC_N"/>
</dbReference>
<evidence type="ECO:0000259" key="11">
    <source>
        <dbReference type="Pfam" id="PF02463"/>
    </source>
</evidence>
<protein>
    <recommendedName>
        <fullName evidence="3 9">DNA replication and repair protein RecF</fullName>
    </recommendedName>
</protein>
<dbReference type="Proteomes" id="UP000199021">
    <property type="component" value="Unassembled WGS sequence"/>
</dbReference>